<evidence type="ECO:0000313" key="1">
    <source>
        <dbReference type="EMBL" id="KKM72172.1"/>
    </source>
</evidence>
<sequence>MPLAVYDIKELGLNKGFRCIWCLVISTATINRATLSESRAESLHVYETENQRDNALKYWQREYKLNETVFFVFEIPIEFYLENALKLI</sequence>
<reference evidence="1" key="1">
    <citation type="journal article" date="2015" name="Nature">
        <title>Complex archaea that bridge the gap between prokaryotes and eukaryotes.</title>
        <authorList>
            <person name="Spang A."/>
            <person name="Saw J.H."/>
            <person name="Jorgensen S.L."/>
            <person name="Zaremba-Niedzwiedzka K."/>
            <person name="Martijn J."/>
            <person name="Lind A.E."/>
            <person name="van Eijk R."/>
            <person name="Schleper C."/>
            <person name="Guy L."/>
            <person name="Ettema T.J."/>
        </authorList>
    </citation>
    <scope>NUCLEOTIDE SEQUENCE</scope>
</reference>
<accession>A0A0F9MSG2</accession>
<protein>
    <submittedName>
        <fullName evidence="1">Uncharacterized protein</fullName>
    </submittedName>
</protein>
<organism evidence="1">
    <name type="scientific">marine sediment metagenome</name>
    <dbReference type="NCBI Taxonomy" id="412755"/>
    <lineage>
        <taxon>unclassified sequences</taxon>
        <taxon>metagenomes</taxon>
        <taxon>ecological metagenomes</taxon>
    </lineage>
</organism>
<dbReference type="AlphaFoldDB" id="A0A0F9MSG2"/>
<proteinExistence type="predicted"/>
<name>A0A0F9MSG2_9ZZZZ</name>
<comment type="caution">
    <text evidence="1">The sequence shown here is derived from an EMBL/GenBank/DDBJ whole genome shotgun (WGS) entry which is preliminary data.</text>
</comment>
<gene>
    <name evidence="1" type="ORF">LCGC14_1423230</name>
</gene>
<dbReference type="EMBL" id="LAZR01009518">
    <property type="protein sequence ID" value="KKM72172.1"/>
    <property type="molecule type" value="Genomic_DNA"/>
</dbReference>